<dbReference type="GO" id="GO:0071973">
    <property type="term" value="P:bacterial-type flagellum-dependent cell motility"/>
    <property type="evidence" value="ECO:0007669"/>
    <property type="project" value="TreeGrafter"/>
</dbReference>
<comment type="subcellular location">
    <subcellularLocation>
        <location evidence="5">Secreted</location>
    </subcellularLocation>
    <subcellularLocation>
        <location evidence="5">Bacterial flagellum</location>
    </subcellularLocation>
</comment>
<keyword evidence="4 5" id="KW-0975">Bacterial flagellum</keyword>
<dbReference type="EMBL" id="FNJH01000003">
    <property type="protein sequence ID" value="SDP28606.1"/>
    <property type="molecule type" value="Genomic_DNA"/>
</dbReference>
<dbReference type="Proteomes" id="UP000050411">
    <property type="component" value="Unassembled WGS sequence"/>
</dbReference>
<name>A0A0P9RHC6_9PSED</name>
<dbReference type="RefSeq" id="WP_010428015.1">
    <property type="nucleotide sequence ID" value="NZ_FNJH01000003.1"/>
</dbReference>
<feature type="domain" description="Flagellar hook-associated protein 2 C-terminal" evidence="7">
    <location>
        <begin position="236"/>
        <end position="474"/>
    </location>
</feature>
<comment type="function">
    <text evidence="5">Required for morphogenesis and for the elongation of the flagellar filament by facilitating polymerization of the flagellin monomers at the tip of growing filament. Forms a capping structure, which prevents flagellin subunits (transported through the central channel of the flagellum) from leaking out without polymerization at the distal end.</text>
</comment>
<comment type="similarity">
    <text evidence="1 5">Belongs to the FliD family.</text>
</comment>
<protein>
    <recommendedName>
        <fullName evidence="5">Flagellar hook-associated protein 2</fullName>
        <shortName evidence="5">HAP2</shortName>
    </recommendedName>
    <alternativeName>
        <fullName evidence="5">Flagellar cap protein</fullName>
    </alternativeName>
</protein>
<dbReference type="InterPro" id="IPR003481">
    <property type="entry name" value="FliD_N"/>
</dbReference>
<dbReference type="GO" id="GO:0009424">
    <property type="term" value="C:bacterial-type flagellum hook"/>
    <property type="evidence" value="ECO:0007669"/>
    <property type="project" value="UniProtKB-UniRule"/>
</dbReference>
<keyword evidence="11" id="KW-1185">Reference proteome</keyword>
<dbReference type="EMBL" id="LJQB01000069">
    <property type="protein sequence ID" value="KPW83520.1"/>
    <property type="molecule type" value="Genomic_DNA"/>
</dbReference>
<evidence type="ECO:0000256" key="5">
    <source>
        <dbReference type="RuleBase" id="RU362066"/>
    </source>
</evidence>
<dbReference type="InterPro" id="IPR040026">
    <property type="entry name" value="FliD"/>
</dbReference>
<comment type="caution">
    <text evidence="8">The sequence shown here is derived from an EMBL/GenBank/DDBJ whole genome shotgun (WGS) entry which is preliminary data.</text>
</comment>
<dbReference type="InterPro" id="IPR010809">
    <property type="entry name" value="FliD_C"/>
</dbReference>
<accession>A0A0P9RHC6</accession>
<dbReference type="AlphaFoldDB" id="A0A0P9RHC6"/>
<evidence type="ECO:0000313" key="11">
    <source>
        <dbReference type="Proteomes" id="UP000183042"/>
    </source>
</evidence>
<evidence type="ECO:0000259" key="7">
    <source>
        <dbReference type="Pfam" id="PF07195"/>
    </source>
</evidence>
<dbReference type="InterPro" id="IPR010810">
    <property type="entry name" value="Flagellin_hook_IN_motif"/>
</dbReference>
<evidence type="ECO:0000256" key="1">
    <source>
        <dbReference type="ARBA" id="ARBA00009764"/>
    </source>
</evidence>
<evidence type="ECO:0000313" key="10">
    <source>
        <dbReference type="Proteomes" id="UP000050411"/>
    </source>
</evidence>
<evidence type="ECO:0000256" key="4">
    <source>
        <dbReference type="ARBA" id="ARBA00023143"/>
    </source>
</evidence>
<proteinExistence type="inferred from homology"/>
<keyword evidence="9" id="KW-0808">Transferase</keyword>
<gene>
    <name evidence="8" type="ORF">ALO92_03563</name>
    <name evidence="9" type="ORF">SAMN05216596_103432</name>
</gene>
<dbReference type="GO" id="GO:0005576">
    <property type="term" value="C:extracellular region"/>
    <property type="evidence" value="ECO:0007669"/>
    <property type="project" value="UniProtKB-SubCell"/>
</dbReference>
<dbReference type="Pfam" id="PF07195">
    <property type="entry name" value="FliD_C"/>
    <property type="match status" value="1"/>
</dbReference>
<keyword evidence="8" id="KW-0966">Cell projection</keyword>
<dbReference type="Pfam" id="PF07196">
    <property type="entry name" value="Flagellin_IN"/>
    <property type="match status" value="1"/>
</dbReference>
<dbReference type="GO" id="GO:0007155">
    <property type="term" value="P:cell adhesion"/>
    <property type="evidence" value="ECO:0007669"/>
    <property type="project" value="InterPro"/>
</dbReference>
<evidence type="ECO:0000313" key="8">
    <source>
        <dbReference type="EMBL" id="KPW83520.1"/>
    </source>
</evidence>
<dbReference type="GeneID" id="65075836"/>
<keyword evidence="8" id="KW-0282">Flagellum</keyword>
<dbReference type="PANTHER" id="PTHR30288">
    <property type="entry name" value="FLAGELLAR CAP/ASSEMBLY PROTEIN FLID"/>
    <property type="match status" value="1"/>
</dbReference>
<dbReference type="GO" id="GO:0009421">
    <property type="term" value="C:bacterial-type flagellum filament cap"/>
    <property type="evidence" value="ECO:0007669"/>
    <property type="project" value="InterPro"/>
</dbReference>
<keyword evidence="5" id="KW-0964">Secreted</keyword>
<reference evidence="9 11" key="2">
    <citation type="submission" date="2016-10" db="EMBL/GenBank/DDBJ databases">
        <authorList>
            <person name="Varghese N."/>
            <person name="Submissions S."/>
        </authorList>
    </citation>
    <scope>NUCLEOTIDE SEQUENCE [LARGE SCALE GENOMIC DNA]</scope>
    <source>
        <strain evidence="9 11">DSM 14939</strain>
    </source>
</reference>
<sequence>MASPITSTNGIGSGLAIGAIVEGLVGAEKAPKQNQIDKQTASTTASLSGVSQLTSALAAFQKTLDTLASSTTPAFQGFAATSANEAVVKATASNTAVNGTYAINISKLATPSKVATASLSSTQASAIPSGTLKITQNGTDYDVKIDNTSTLTEVRDKINSTLQGKGITANIINDNNGSRLVFSSTTTGAGSDISVVGGSGQEALNIDGTKLMSATSTGNDANGKPIGGAGAITAIAGDAEFTVDGLSLTSKTNTVSTAISGLTFELVAPSASSAASASTTVTVATNTDGLKTSLQSFVDSYNTLVTLVSSLTKGTTDSEGNYKAAALTGDSTPRGLLATIRDQISTATSNAGLSSLAQLGIKTQQADGKLSLNTAELTTALSDKKLGSQIQAMFTGTTKADGTNNSDGLISRMNKALLPYTKADGVLATKTTSLNKIQARTASDQEALNRRIESLTATLTKKYNAMDLVVGQLKATASSITSIFEAMNAQKNAS</sequence>
<dbReference type="GO" id="GO:0016740">
    <property type="term" value="F:transferase activity"/>
    <property type="evidence" value="ECO:0007669"/>
    <property type="project" value="UniProtKB-KW"/>
</dbReference>
<evidence type="ECO:0000313" key="9">
    <source>
        <dbReference type="EMBL" id="SDP28606.1"/>
    </source>
</evidence>
<feature type="domain" description="Flagellar hook-associated protein 2 N-terminal" evidence="6">
    <location>
        <begin position="13"/>
        <end position="110"/>
    </location>
</feature>
<comment type="subunit">
    <text evidence="2 5">Homopentamer.</text>
</comment>
<dbReference type="Pfam" id="PF02465">
    <property type="entry name" value="FliD_N"/>
    <property type="match status" value="1"/>
</dbReference>
<organism evidence="8 10">
    <name type="scientific">Pseudomonas congelans</name>
    <dbReference type="NCBI Taxonomy" id="200452"/>
    <lineage>
        <taxon>Bacteria</taxon>
        <taxon>Pseudomonadati</taxon>
        <taxon>Pseudomonadota</taxon>
        <taxon>Gammaproteobacteria</taxon>
        <taxon>Pseudomonadales</taxon>
        <taxon>Pseudomonadaceae</taxon>
        <taxon>Pseudomonas</taxon>
    </lineage>
</organism>
<dbReference type="PATRIC" id="fig|200452.3.peg.4251"/>
<keyword evidence="3" id="KW-0175">Coiled coil</keyword>
<reference evidence="8 10" key="1">
    <citation type="submission" date="2015-09" db="EMBL/GenBank/DDBJ databases">
        <title>Genome announcement of multiple Pseudomonas syringae strains.</title>
        <authorList>
            <person name="Thakur S."/>
            <person name="Wang P.W."/>
            <person name="Gong Y."/>
            <person name="Weir B.S."/>
            <person name="Guttman D.S."/>
        </authorList>
    </citation>
    <scope>NUCLEOTIDE SEQUENCE [LARGE SCALE GENOMIC DNA]</scope>
    <source>
        <strain evidence="8 10">ICMP19117</strain>
    </source>
</reference>
<evidence type="ECO:0000259" key="6">
    <source>
        <dbReference type="Pfam" id="PF02465"/>
    </source>
</evidence>
<dbReference type="PANTHER" id="PTHR30288:SF0">
    <property type="entry name" value="FLAGELLAR HOOK-ASSOCIATED PROTEIN 2"/>
    <property type="match status" value="1"/>
</dbReference>
<evidence type="ECO:0000256" key="2">
    <source>
        <dbReference type="ARBA" id="ARBA00011255"/>
    </source>
</evidence>
<dbReference type="Proteomes" id="UP000183042">
    <property type="component" value="Unassembled WGS sequence"/>
</dbReference>
<keyword evidence="8" id="KW-0969">Cilium</keyword>
<evidence type="ECO:0000256" key="3">
    <source>
        <dbReference type="ARBA" id="ARBA00023054"/>
    </source>
</evidence>